<feature type="region of interest" description="Disordered" evidence="1">
    <location>
        <begin position="156"/>
        <end position="189"/>
    </location>
</feature>
<dbReference type="EMBL" id="AOID01000063">
    <property type="protein sequence ID" value="ELY63081.1"/>
    <property type="molecule type" value="Genomic_DNA"/>
</dbReference>
<dbReference type="Proteomes" id="UP000011632">
    <property type="component" value="Unassembled WGS sequence"/>
</dbReference>
<proteinExistence type="predicted"/>
<sequence length="189" mass="20535">MMTPLTRRRFGLGAIGATAVLGSGCLGSLTKSGEHDHEHEDPPWEWGGLYALDSGTYTYTYQNGPDPDMQFAFVSANDDGDHGLYHAGETATDLFERGEADVTVTDGQTVQPSSDTLYRVDFADSGETTIELEVESGGNYSIFTAHVPAEFEAKLRSESDAELTPDTTERHSVHDHSDDGHEGEDGHEH</sequence>
<evidence type="ECO:0000313" key="3">
    <source>
        <dbReference type="Proteomes" id="UP000011632"/>
    </source>
</evidence>
<dbReference type="PROSITE" id="PS51257">
    <property type="entry name" value="PROKAR_LIPOPROTEIN"/>
    <property type="match status" value="1"/>
</dbReference>
<gene>
    <name evidence="2" type="ORF">C489_19736</name>
</gene>
<evidence type="ECO:0000256" key="1">
    <source>
        <dbReference type="SAM" id="MobiDB-lite"/>
    </source>
</evidence>
<protein>
    <submittedName>
        <fullName evidence="2">Uncharacterized protein</fullName>
    </submittedName>
</protein>
<dbReference type="PATRIC" id="fig|1227496.3.peg.3956"/>
<name>L9XNV7_9EURY</name>
<evidence type="ECO:0000313" key="2">
    <source>
        <dbReference type="EMBL" id="ELY63081.1"/>
    </source>
</evidence>
<dbReference type="STRING" id="1227496.C489_19736"/>
<comment type="caution">
    <text evidence="2">The sequence shown here is derived from an EMBL/GenBank/DDBJ whole genome shotgun (WGS) entry which is preliminary data.</text>
</comment>
<accession>L9XNV7</accession>
<dbReference type="AlphaFoldDB" id="L9XNV7"/>
<reference evidence="2 3" key="1">
    <citation type="journal article" date="2014" name="PLoS Genet.">
        <title>Phylogenetically driven sequencing of extremely halophilic archaea reveals strategies for static and dynamic osmo-response.</title>
        <authorList>
            <person name="Becker E.A."/>
            <person name="Seitzer P.M."/>
            <person name="Tritt A."/>
            <person name="Larsen D."/>
            <person name="Krusor M."/>
            <person name="Yao A.I."/>
            <person name="Wu D."/>
            <person name="Madern D."/>
            <person name="Eisen J.A."/>
            <person name="Darling A.E."/>
            <person name="Facciotti M.T."/>
        </authorList>
    </citation>
    <scope>NUCLEOTIDE SEQUENCE [LARGE SCALE GENOMIC DNA]</scope>
    <source>
        <strain evidence="2 3">JCM 10478</strain>
    </source>
</reference>
<organism evidence="2 3">
    <name type="scientific">Natrinema versiforme JCM 10478</name>
    <dbReference type="NCBI Taxonomy" id="1227496"/>
    <lineage>
        <taxon>Archaea</taxon>
        <taxon>Methanobacteriati</taxon>
        <taxon>Methanobacteriota</taxon>
        <taxon>Stenosarchaea group</taxon>
        <taxon>Halobacteria</taxon>
        <taxon>Halobacteriales</taxon>
        <taxon>Natrialbaceae</taxon>
        <taxon>Natrinema</taxon>
    </lineage>
</organism>
<dbReference type="RefSeq" id="WP_006433043.1">
    <property type="nucleotide sequence ID" value="NZ_AOID01000063.1"/>
</dbReference>
<keyword evidence="3" id="KW-1185">Reference proteome</keyword>
<feature type="compositionally biased region" description="Basic and acidic residues" evidence="1">
    <location>
        <begin position="167"/>
        <end position="189"/>
    </location>
</feature>